<dbReference type="GO" id="GO:0005732">
    <property type="term" value="C:sno(s)RNA-containing ribonucleoprotein complex"/>
    <property type="evidence" value="ECO:0007669"/>
    <property type="project" value="UniProtKB-UniRule"/>
</dbReference>
<evidence type="ECO:0000313" key="10">
    <source>
        <dbReference type="Proteomes" id="UP000054350"/>
    </source>
</evidence>
<evidence type="ECO:0000256" key="4">
    <source>
        <dbReference type="ARBA" id="ARBA00023242"/>
    </source>
</evidence>
<dbReference type="InterPro" id="IPR012173">
    <property type="entry name" value="Mpp10"/>
</dbReference>
<evidence type="ECO:0000313" key="9">
    <source>
        <dbReference type="EMBL" id="KNE54782.1"/>
    </source>
</evidence>
<keyword evidence="3 7" id="KW-0698">rRNA processing</keyword>
<keyword evidence="4 7" id="KW-0539">Nucleus</keyword>
<feature type="compositionally biased region" description="Acidic residues" evidence="8">
    <location>
        <begin position="149"/>
        <end position="169"/>
    </location>
</feature>
<feature type="region of interest" description="Disordered" evidence="8">
    <location>
        <begin position="105"/>
        <end position="319"/>
    </location>
</feature>
<reference evidence="10" key="2">
    <citation type="submission" date="2009-11" db="EMBL/GenBank/DDBJ databases">
        <title>The Genome Sequence of Allomyces macrogynus strain ATCC 38327.</title>
        <authorList>
            <consortium name="The Broad Institute Genome Sequencing Platform"/>
            <person name="Russ C."/>
            <person name="Cuomo C."/>
            <person name="Shea T."/>
            <person name="Young S.K."/>
            <person name="Zeng Q."/>
            <person name="Koehrsen M."/>
            <person name="Haas B."/>
            <person name="Borodovsky M."/>
            <person name="Guigo R."/>
            <person name="Alvarado L."/>
            <person name="Berlin A."/>
            <person name="Borenstein D."/>
            <person name="Chen Z."/>
            <person name="Engels R."/>
            <person name="Freedman E."/>
            <person name="Gellesch M."/>
            <person name="Goldberg J."/>
            <person name="Griggs A."/>
            <person name="Gujja S."/>
            <person name="Heiman D."/>
            <person name="Hepburn T."/>
            <person name="Howarth C."/>
            <person name="Jen D."/>
            <person name="Larson L."/>
            <person name="Lewis B."/>
            <person name="Mehta T."/>
            <person name="Park D."/>
            <person name="Pearson M."/>
            <person name="Roberts A."/>
            <person name="Saif S."/>
            <person name="Shenoy N."/>
            <person name="Sisk P."/>
            <person name="Stolte C."/>
            <person name="Sykes S."/>
            <person name="Walk T."/>
            <person name="White J."/>
            <person name="Yandava C."/>
            <person name="Burger G."/>
            <person name="Gray M.W."/>
            <person name="Holland P.W.H."/>
            <person name="King N."/>
            <person name="Lang F.B.F."/>
            <person name="Roger A.J."/>
            <person name="Ruiz-Trillo I."/>
            <person name="Lander E."/>
            <person name="Nusbaum C."/>
        </authorList>
    </citation>
    <scope>NUCLEOTIDE SEQUENCE [LARGE SCALE GENOMIC DNA]</scope>
    <source>
        <strain evidence="10">ATCC 38327</strain>
    </source>
</reference>
<name>A0A0L0RWK5_ALLM3</name>
<feature type="compositionally biased region" description="Acidic residues" evidence="8">
    <location>
        <begin position="244"/>
        <end position="260"/>
    </location>
</feature>
<dbReference type="GO" id="GO:0032040">
    <property type="term" value="C:small-subunit processome"/>
    <property type="evidence" value="ECO:0007669"/>
    <property type="project" value="TreeGrafter"/>
</dbReference>
<comment type="function">
    <text evidence="7">Involved in nucleolar processing of pre-18S ribosomal RNA.</text>
</comment>
<keyword evidence="10" id="KW-1185">Reference proteome</keyword>
<gene>
    <name evidence="9" type="ORF">AMAG_00735</name>
</gene>
<evidence type="ECO:0000256" key="5">
    <source>
        <dbReference type="ARBA" id="ARBA00023274"/>
    </source>
</evidence>
<dbReference type="GO" id="GO:0034457">
    <property type="term" value="C:Mpp10 complex"/>
    <property type="evidence" value="ECO:0007669"/>
    <property type="project" value="UniProtKB-UniRule"/>
</dbReference>
<evidence type="ECO:0000256" key="1">
    <source>
        <dbReference type="ARBA" id="ARBA00004604"/>
    </source>
</evidence>
<dbReference type="PANTHER" id="PTHR17039">
    <property type="entry name" value="U3 SMALL NUCLEOLAR RIBONUCLEOPROTEIN PROTEIN MPP10"/>
    <property type="match status" value="1"/>
</dbReference>
<protein>
    <recommendedName>
        <fullName evidence="7">U3 small nucleolar ribonucleoprotein protein MPP10</fullName>
    </recommendedName>
</protein>
<dbReference type="AlphaFoldDB" id="A0A0L0RWK5"/>
<feature type="compositionally biased region" description="Acidic residues" evidence="8">
    <location>
        <begin position="193"/>
        <end position="222"/>
    </location>
</feature>
<dbReference type="GO" id="GO:0006364">
    <property type="term" value="P:rRNA processing"/>
    <property type="evidence" value="ECO:0007669"/>
    <property type="project" value="UniProtKB-KW"/>
</dbReference>
<dbReference type="OMA" id="THFEYKP"/>
<comment type="subcellular location">
    <subcellularLocation>
        <location evidence="1 7">Nucleus</location>
        <location evidence="1 7">Nucleolus</location>
    </subcellularLocation>
</comment>
<feature type="region of interest" description="Disordered" evidence="8">
    <location>
        <begin position="1"/>
        <end position="21"/>
    </location>
</feature>
<keyword evidence="2 7" id="KW-0690">Ribosome biogenesis</keyword>
<dbReference type="EMBL" id="GG745328">
    <property type="protein sequence ID" value="KNE54782.1"/>
    <property type="molecule type" value="Genomic_DNA"/>
</dbReference>
<accession>A0A0L0RWK5</accession>
<reference evidence="9 10" key="1">
    <citation type="submission" date="2009-11" db="EMBL/GenBank/DDBJ databases">
        <title>Annotation of Allomyces macrogynus ATCC 38327.</title>
        <authorList>
            <consortium name="The Broad Institute Genome Sequencing Platform"/>
            <person name="Russ C."/>
            <person name="Cuomo C."/>
            <person name="Burger G."/>
            <person name="Gray M.W."/>
            <person name="Holland P.W.H."/>
            <person name="King N."/>
            <person name="Lang F.B.F."/>
            <person name="Roger A.J."/>
            <person name="Ruiz-Trillo I."/>
            <person name="Young S.K."/>
            <person name="Zeng Q."/>
            <person name="Gargeya S."/>
            <person name="Fitzgerald M."/>
            <person name="Haas B."/>
            <person name="Abouelleil A."/>
            <person name="Alvarado L."/>
            <person name="Arachchi H.M."/>
            <person name="Berlin A."/>
            <person name="Chapman S.B."/>
            <person name="Gearin G."/>
            <person name="Goldberg J."/>
            <person name="Griggs A."/>
            <person name="Gujja S."/>
            <person name="Hansen M."/>
            <person name="Heiman D."/>
            <person name="Howarth C."/>
            <person name="Larimer J."/>
            <person name="Lui A."/>
            <person name="MacDonald P.J.P."/>
            <person name="McCowen C."/>
            <person name="Montmayeur A."/>
            <person name="Murphy C."/>
            <person name="Neiman D."/>
            <person name="Pearson M."/>
            <person name="Priest M."/>
            <person name="Roberts A."/>
            <person name="Saif S."/>
            <person name="Shea T."/>
            <person name="Sisk P."/>
            <person name="Stolte C."/>
            <person name="Sykes S."/>
            <person name="Wortman J."/>
            <person name="Nusbaum C."/>
            <person name="Birren B."/>
        </authorList>
    </citation>
    <scope>NUCLEOTIDE SEQUENCE [LARGE SCALE GENOMIC DNA]</scope>
    <source>
        <strain evidence="9 10">ATCC 38327</strain>
    </source>
</reference>
<dbReference type="Pfam" id="PF04006">
    <property type="entry name" value="Mpp10"/>
    <property type="match status" value="1"/>
</dbReference>
<proteinExistence type="inferred from homology"/>
<keyword evidence="5 7" id="KW-0687">Ribonucleoprotein</keyword>
<dbReference type="Proteomes" id="UP000054350">
    <property type="component" value="Unassembled WGS sequence"/>
</dbReference>
<evidence type="ECO:0000256" key="3">
    <source>
        <dbReference type="ARBA" id="ARBA00022552"/>
    </source>
</evidence>
<dbReference type="VEuPathDB" id="FungiDB:AMAG_00735"/>
<evidence type="ECO:0000256" key="6">
    <source>
        <dbReference type="ARBA" id="ARBA00029455"/>
    </source>
</evidence>
<dbReference type="PIRSF" id="PIRSF017300">
    <property type="entry name" value="snoRNP_Mpp10"/>
    <property type="match status" value="1"/>
</dbReference>
<evidence type="ECO:0000256" key="7">
    <source>
        <dbReference type="PIRNR" id="PIRNR017300"/>
    </source>
</evidence>
<dbReference type="eggNOG" id="KOG2600">
    <property type="taxonomic scope" value="Eukaryota"/>
</dbReference>
<feature type="region of interest" description="Disordered" evidence="8">
    <location>
        <begin position="523"/>
        <end position="564"/>
    </location>
</feature>
<organism evidence="9 10">
    <name type="scientific">Allomyces macrogynus (strain ATCC 38327)</name>
    <name type="common">Allomyces javanicus var. macrogynus</name>
    <dbReference type="NCBI Taxonomy" id="578462"/>
    <lineage>
        <taxon>Eukaryota</taxon>
        <taxon>Fungi</taxon>
        <taxon>Fungi incertae sedis</taxon>
        <taxon>Blastocladiomycota</taxon>
        <taxon>Blastocladiomycetes</taxon>
        <taxon>Blastocladiales</taxon>
        <taxon>Blastocladiaceae</taxon>
        <taxon>Allomyces</taxon>
    </lineage>
</organism>
<evidence type="ECO:0000256" key="2">
    <source>
        <dbReference type="ARBA" id="ARBA00022517"/>
    </source>
</evidence>
<dbReference type="PANTHER" id="PTHR17039:SF0">
    <property type="entry name" value="U3 SMALL NUCLEOLAR RIBONUCLEOPROTEIN PROTEIN MPP10"/>
    <property type="match status" value="1"/>
</dbReference>
<feature type="compositionally biased region" description="Acidic residues" evidence="8">
    <location>
        <begin position="271"/>
        <end position="305"/>
    </location>
</feature>
<feature type="compositionally biased region" description="Basic residues" evidence="8">
    <location>
        <begin position="532"/>
        <end position="541"/>
    </location>
</feature>
<evidence type="ECO:0000256" key="8">
    <source>
        <dbReference type="SAM" id="MobiDB-lite"/>
    </source>
</evidence>
<dbReference type="OrthoDB" id="445326at2759"/>
<comment type="similarity">
    <text evidence="6 7">Belongs to the MPP10 family.</text>
</comment>
<feature type="compositionally biased region" description="Low complexity" evidence="8">
    <location>
        <begin position="1"/>
        <end position="15"/>
    </location>
</feature>
<dbReference type="STRING" id="578462.A0A0L0RWK5"/>
<sequence length="602" mass="66279">MTAATTATAASAPSANPLDDTRIESAVQAVATRPEDFYDPSPALYSTLLDAASLLFAAAKQSEPAPGLLGPLDELMTEDFEAEQIWEQIQLLNDGLRNFVEAKVDTLQDVREEDLDDLGDEEVDEDGMDLGDEDTLDAGRSDASSDAAFSDDDGNDDADMADSTGSDDDGAARDSGADDADDDALDVMRRFEEDLDDEDADLDMDADDIDSDDDELGGDLDEQAANLTYKDFFGDAPPRGHVEDIEEHADELDADEDADQDLATRISNLFGDDDILGDDDEDLEDMDEDGMPGDGGASDDEDGADGAESGPKSTFEKQAAEMAKQIEQLEFDAIQEKEWTLRGEVTSKARPVNSLLEQDLEFDTVKKPVPIVSEEFTSTLEDLIKERIIKREFDDVERKVVVQAPVYRPREEISDEKSKQSLAELYENEYMQQVTQSKSSKVVEALNEQHAEIDKMEKDLFYKLDALSNFYFTPKPVAAAAVVSSDVPAIAVEEVIPVHVSDAAMRAPEEVYDKQKNLKAKTEMSAQEKAAQRKKAKAGKRKAYEDKTKVETALQKKKSKKDETNQALKTLLKDKNVTILNDKAKNLKEKKTIDTTGAKLRL</sequence>
<feature type="compositionally biased region" description="Acidic residues" evidence="8">
    <location>
        <begin position="111"/>
        <end position="136"/>
    </location>
</feature>